<name>A0A7S1L351_ALECA</name>
<dbReference type="EMBL" id="HBGE01005763">
    <property type="protein sequence ID" value="CAD9092610.1"/>
    <property type="molecule type" value="Transcribed_RNA"/>
</dbReference>
<proteinExistence type="predicted"/>
<organism evidence="1">
    <name type="scientific">Alexandrium catenella</name>
    <name type="common">Red tide dinoflagellate</name>
    <name type="synonym">Gonyaulax catenella</name>
    <dbReference type="NCBI Taxonomy" id="2925"/>
    <lineage>
        <taxon>Eukaryota</taxon>
        <taxon>Sar</taxon>
        <taxon>Alveolata</taxon>
        <taxon>Dinophyceae</taxon>
        <taxon>Gonyaulacales</taxon>
        <taxon>Pyrocystaceae</taxon>
        <taxon>Alexandrium</taxon>
    </lineage>
</organism>
<sequence>MGWDGQARAGPVRRLCTVGFAAALAPQAVQGVRSTRAGLGEHQANASTAGLPEPGAGFLSRNATSGTSNATSRSRTLDTVSLYNIMMCWERVKVAEDPCEDWMVEQCKTGVTGEGYCRKLKDLVAKDCDSGKASACSRAVQLGVRTAQAAPPTASAAAPAAPSAAPLAAPAPAPASAPTGIDKVWETLPAQGFDESAKGSVKLDDMAKSSVKDWGAEWPRTGKSEEEAVAHICEEQPSSHTWCKLYLEDLARRSKKESWWQSWWQRWFGWLW</sequence>
<reference evidence="1" key="1">
    <citation type="submission" date="2021-01" db="EMBL/GenBank/DDBJ databases">
        <authorList>
            <person name="Corre E."/>
            <person name="Pelletier E."/>
            <person name="Niang G."/>
            <person name="Scheremetjew M."/>
            <person name="Finn R."/>
            <person name="Kale V."/>
            <person name="Holt S."/>
            <person name="Cochrane G."/>
            <person name="Meng A."/>
            <person name="Brown T."/>
            <person name="Cohen L."/>
        </authorList>
    </citation>
    <scope>NUCLEOTIDE SEQUENCE</scope>
    <source>
        <strain evidence="1">OF101</strain>
    </source>
</reference>
<accession>A0A7S1L351</accession>
<protein>
    <submittedName>
        <fullName evidence="1">Uncharacterized protein</fullName>
    </submittedName>
</protein>
<evidence type="ECO:0000313" key="1">
    <source>
        <dbReference type="EMBL" id="CAD9092610.1"/>
    </source>
</evidence>
<gene>
    <name evidence="1" type="ORF">ACAT0790_LOCUS3532</name>
</gene>
<dbReference type="AlphaFoldDB" id="A0A7S1L351"/>